<name>A0A5C3KXL4_COPMA</name>
<dbReference type="Proteomes" id="UP000307440">
    <property type="component" value="Unassembled WGS sequence"/>
</dbReference>
<accession>A0A5C3KXL4</accession>
<sequence length="98" mass="11205">MALLGPTWTRLRQREDSRFFSLVLQQIGLSGLIRFIKRHTSHFFVLAVVGSMTWIMQRMSVTAVSHAFHAGAFRKISSYLLARGCGKCVYYSVTGHRR</sequence>
<proteinExistence type="predicted"/>
<reference evidence="1 2" key="1">
    <citation type="journal article" date="2019" name="Nat. Ecol. Evol.">
        <title>Megaphylogeny resolves global patterns of mushroom evolution.</title>
        <authorList>
            <person name="Varga T."/>
            <person name="Krizsan K."/>
            <person name="Foldi C."/>
            <person name="Dima B."/>
            <person name="Sanchez-Garcia M."/>
            <person name="Sanchez-Ramirez S."/>
            <person name="Szollosi G.J."/>
            <person name="Szarkandi J.G."/>
            <person name="Papp V."/>
            <person name="Albert L."/>
            <person name="Andreopoulos W."/>
            <person name="Angelini C."/>
            <person name="Antonin V."/>
            <person name="Barry K.W."/>
            <person name="Bougher N.L."/>
            <person name="Buchanan P."/>
            <person name="Buyck B."/>
            <person name="Bense V."/>
            <person name="Catcheside P."/>
            <person name="Chovatia M."/>
            <person name="Cooper J."/>
            <person name="Damon W."/>
            <person name="Desjardin D."/>
            <person name="Finy P."/>
            <person name="Geml J."/>
            <person name="Haridas S."/>
            <person name="Hughes K."/>
            <person name="Justo A."/>
            <person name="Karasinski D."/>
            <person name="Kautmanova I."/>
            <person name="Kiss B."/>
            <person name="Kocsube S."/>
            <person name="Kotiranta H."/>
            <person name="LaButti K.M."/>
            <person name="Lechner B.E."/>
            <person name="Liimatainen K."/>
            <person name="Lipzen A."/>
            <person name="Lukacs Z."/>
            <person name="Mihaltcheva S."/>
            <person name="Morgado L.N."/>
            <person name="Niskanen T."/>
            <person name="Noordeloos M.E."/>
            <person name="Ohm R.A."/>
            <person name="Ortiz-Santana B."/>
            <person name="Ovrebo C."/>
            <person name="Racz N."/>
            <person name="Riley R."/>
            <person name="Savchenko A."/>
            <person name="Shiryaev A."/>
            <person name="Soop K."/>
            <person name="Spirin V."/>
            <person name="Szebenyi C."/>
            <person name="Tomsovsky M."/>
            <person name="Tulloss R.E."/>
            <person name="Uehling J."/>
            <person name="Grigoriev I.V."/>
            <person name="Vagvolgyi C."/>
            <person name="Papp T."/>
            <person name="Martin F.M."/>
            <person name="Miettinen O."/>
            <person name="Hibbett D.S."/>
            <person name="Nagy L.G."/>
        </authorList>
    </citation>
    <scope>NUCLEOTIDE SEQUENCE [LARGE SCALE GENOMIC DNA]</scope>
    <source>
        <strain evidence="1 2">CBS 121175</strain>
    </source>
</reference>
<evidence type="ECO:0000313" key="2">
    <source>
        <dbReference type="Proteomes" id="UP000307440"/>
    </source>
</evidence>
<keyword evidence="2" id="KW-1185">Reference proteome</keyword>
<dbReference type="EMBL" id="ML210190">
    <property type="protein sequence ID" value="TFK25144.1"/>
    <property type="molecule type" value="Genomic_DNA"/>
</dbReference>
<dbReference type="AlphaFoldDB" id="A0A5C3KXL4"/>
<gene>
    <name evidence="1" type="ORF">FA15DRAFT_373488</name>
</gene>
<evidence type="ECO:0000313" key="1">
    <source>
        <dbReference type="EMBL" id="TFK25144.1"/>
    </source>
</evidence>
<organism evidence="1 2">
    <name type="scientific">Coprinopsis marcescibilis</name>
    <name type="common">Agaric fungus</name>
    <name type="synonym">Psathyrella marcescibilis</name>
    <dbReference type="NCBI Taxonomy" id="230819"/>
    <lineage>
        <taxon>Eukaryota</taxon>
        <taxon>Fungi</taxon>
        <taxon>Dikarya</taxon>
        <taxon>Basidiomycota</taxon>
        <taxon>Agaricomycotina</taxon>
        <taxon>Agaricomycetes</taxon>
        <taxon>Agaricomycetidae</taxon>
        <taxon>Agaricales</taxon>
        <taxon>Agaricineae</taxon>
        <taxon>Psathyrellaceae</taxon>
        <taxon>Coprinopsis</taxon>
    </lineage>
</organism>
<protein>
    <submittedName>
        <fullName evidence="1">Uncharacterized protein</fullName>
    </submittedName>
</protein>